<accession>A0ACC1MD21</accession>
<organism evidence="1 2">
    <name type="scientific">Zarea fungicola</name>
    <dbReference type="NCBI Taxonomy" id="93591"/>
    <lineage>
        <taxon>Eukaryota</taxon>
        <taxon>Fungi</taxon>
        <taxon>Dikarya</taxon>
        <taxon>Ascomycota</taxon>
        <taxon>Pezizomycotina</taxon>
        <taxon>Sordariomycetes</taxon>
        <taxon>Hypocreomycetidae</taxon>
        <taxon>Hypocreales</taxon>
        <taxon>Cordycipitaceae</taxon>
        <taxon>Zarea</taxon>
    </lineage>
</organism>
<sequence length="307" mass="34966">MTFLHLVYDDLILAFSKLDVQATMFLSRRTLHTDMDRLASIKLANAPWYVEADKTLTSLLGRAFNFFRTKTDPLRFARDDETPVSLYTDLQDLEDELRRFREEHSLSGVPHAHSVPALPHAHQILWLNSLMLHILLSCCLCMDEMVYDFFLADFEAIIAMVEGMVYTAEAATAARTLSSPAGGFKDFHLNMSLLFPIFKTAMLCRSPSLRRRCMALMVDVSFDEGVWQGDSGYKYAEIFIRLEEEGLVLDDCASGTAEALGPEVIVEEQRLRSLDVQPEGAERNSTLFFRFNKETAQWDDLVKAVVW</sequence>
<dbReference type="EMBL" id="JANJQO010003760">
    <property type="protein sequence ID" value="KAJ2956317.1"/>
    <property type="molecule type" value="Genomic_DNA"/>
</dbReference>
<evidence type="ECO:0000313" key="2">
    <source>
        <dbReference type="Proteomes" id="UP001143910"/>
    </source>
</evidence>
<evidence type="ECO:0000313" key="1">
    <source>
        <dbReference type="EMBL" id="KAJ2956317.1"/>
    </source>
</evidence>
<name>A0ACC1MD21_9HYPO</name>
<comment type="caution">
    <text evidence="1">The sequence shown here is derived from an EMBL/GenBank/DDBJ whole genome shotgun (WGS) entry which is preliminary data.</text>
</comment>
<gene>
    <name evidence="1" type="ORF">NQ176_g11328</name>
</gene>
<protein>
    <submittedName>
        <fullName evidence="1">Uncharacterized protein</fullName>
    </submittedName>
</protein>
<keyword evidence="2" id="KW-1185">Reference proteome</keyword>
<dbReference type="Proteomes" id="UP001143910">
    <property type="component" value="Unassembled WGS sequence"/>
</dbReference>
<reference evidence="1" key="1">
    <citation type="submission" date="2022-08" db="EMBL/GenBank/DDBJ databases">
        <title>Genome Sequence of Lecanicillium fungicola.</title>
        <authorList>
            <person name="Buettner E."/>
        </authorList>
    </citation>
    <scope>NUCLEOTIDE SEQUENCE</scope>
    <source>
        <strain evidence="1">Babe33</strain>
    </source>
</reference>
<proteinExistence type="predicted"/>